<feature type="signal peptide" evidence="8">
    <location>
        <begin position="1"/>
        <end position="20"/>
    </location>
</feature>
<dbReference type="GO" id="GO:0003676">
    <property type="term" value="F:nucleic acid binding"/>
    <property type="evidence" value="ECO:0007669"/>
    <property type="project" value="InterPro"/>
</dbReference>
<evidence type="ECO:0000313" key="10">
    <source>
        <dbReference type="Proteomes" id="UP000030669"/>
    </source>
</evidence>
<keyword evidence="5" id="KW-0378">Hydrolase</keyword>
<dbReference type="PANTHER" id="PTHR33146:SF26">
    <property type="entry name" value="ENDONUCLEASE 4"/>
    <property type="match status" value="1"/>
</dbReference>
<dbReference type="InterPro" id="IPR008947">
    <property type="entry name" value="PLipase_C/P1_nuclease_dom_sf"/>
</dbReference>
<evidence type="ECO:0000256" key="1">
    <source>
        <dbReference type="ARBA" id="ARBA00009547"/>
    </source>
</evidence>
<dbReference type="AlphaFoldDB" id="S7QL48"/>
<feature type="chain" id="PRO_5004556211" evidence="8">
    <location>
        <begin position="21"/>
        <end position="318"/>
    </location>
</feature>
<dbReference type="KEGG" id="gtr:GLOTRDRAFT_108758"/>
<evidence type="ECO:0000313" key="9">
    <source>
        <dbReference type="EMBL" id="EPQ59993.1"/>
    </source>
</evidence>
<evidence type="ECO:0000256" key="5">
    <source>
        <dbReference type="ARBA" id="ARBA00022801"/>
    </source>
</evidence>
<dbReference type="EMBL" id="KB469296">
    <property type="protein sequence ID" value="EPQ59993.1"/>
    <property type="molecule type" value="Genomic_DNA"/>
</dbReference>
<name>S7QL48_GLOTA</name>
<dbReference type="eggNOG" id="ENOG502QRXU">
    <property type="taxonomic scope" value="Eukaryota"/>
</dbReference>
<dbReference type="RefSeq" id="XP_007860493.1">
    <property type="nucleotide sequence ID" value="XM_007862302.1"/>
</dbReference>
<keyword evidence="3" id="KW-0479">Metal-binding</keyword>
<dbReference type="GO" id="GO:0004519">
    <property type="term" value="F:endonuclease activity"/>
    <property type="evidence" value="ECO:0007669"/>
    <property type="project" value="UniProtKB-KW"/>
</dbReference>
<evidence type="ECO:0000256" key="8">
    <source>
        <dbReference type="SAM" id="SignalP"/>
    </source>
</evidence>
<evidence type="ECO:0000256" key="2">
    <source>
        <dbReference type="ARBA" id="ARBA00022722"/>
    </source>
</evidence>
<dbReference type="OrthoDB" id="441446at2759"/>
<dbReference type="CDD" id="cd11010">
    <property type="entry name" value="S1-P1_nuclease"/>
    <property type="match status" value="1"/>
</dbReference>
<dbReference type="GeneID" id="19298933"/>
<dbReference type="Proteomes" id="UP000030669">
    <property type="component" value="Unassembled WGS sequence"/>
</dbReference>
<keyword evidence="10" id="KW-1185">Reference proteome</keyword>
<dbReference type="Gene3D" id="1.10.575.10">
    <property type="entry name" value="P1 Nuclease"/>
    <property type="match status" value="1"/>
</dbReference>
<keyword evidence="7" id="KW-0325">Glycoprotein</keyword>
<evidence type="ECO:0000256" key="6">
    <source>
        <dbReference type="ARBA" id="ARBA00023157"/>
    </source>
</evidence>
<dbReference type="PANTHER" id="PTHR33146">
    <property type="entry name" value="ENDONUCLEASE 4"/>
    <property type="match status" value="1"/>
</dbReference>
<dbReference type="InterPro" id="IPR003154">
    <property type="entry name" value="S1/P1nuclease"/>
</dbReference>
<dbReference type="HOGENOM" id="CLU_044365_0_0_1"/>
<dbReference type="OMA" id="GYRLANW"/>
<protein>
    <submittedName>
        <fullName evidence="9">Nuclease Le1</fullName>
    </submittedName>
</protein>
<sequence length="318" mass="34411">MRHLKYSLLGLSAFVRGTSAWGALGHETVGYIAQEFLTSGALSFVKSSLGSTYNQSLGSAATWADNVRYETAYKWSAPYHFVDAEDDPLDDSCSVSETRDCGDGGCILTAIANYTTRIQETSLSASQRQEALKFIDHFLGDIGQPLHVEAYEVGGNDIDAVCGGKSTNLHAAWDTGILTTNINGSYGGNLQTYIAALVARIKSGEYKSLTSDWLSCTSITEPVSTKRSVATIEEDIKRLGAEKGKRASITPLECPLVWAREANAYDCSVVFSYDSGDDLCEGDYFDNAVPVIDLQLAKQGYRLAAWLNVIFDGETGLP</sequence>
<comment type="similarity">
    <text evidence="1">Belongs to the nuclease type I family.</text>
</comment>
<dbReference type="GO" id="GO:0016788">
    <property type="term" value="F:hydrolase activity, acting on ester bonds"/>
    <property type="evidence" value="ECO:0007669"/>
    <property type="project" value="InterPro"/>
</dbReference>
<dbReference type="SUPFAM" id="SSF48537">
    <property type="entry name" value="Phospholipase C/P1 nuclease"/>
    <property type="match status" value="1"/>
</dbReference>
<evidence type="ECO:0000256" key="7">
    <source>
        <dbReference type="ARBA" id="ARBA00023180"/>
    </source>
</evidence>
<keyword evidence="2" id="KW-0540">Nuclease</keyword>
<evidence type="ECO:0000256" key="4">
    <source>
        <dbReference type="ARBA" id="ARBA00022759"/>
    </source>
</evidence>
<organism evidence="9 10">
    <name type="scientific">Gloeophyllum trabeum (strain ATCC 11539 / FP-39264 / Madison 617)</name>
    <name type="common">Brown rot fungus</name>
    <dbReference type="NCBI Taxonomy" id="670483"/>
    <lineage>
        <taxon>Eukaryota</taxon>
        <taxon>Fungi</taxon>
        <taxon>Dikarya</taxon>
        <taxon>Basidiomycota</taxon>
        <taxon>Agaricomycotina</taxon>
        <taxon>Agaricomycetes</taxon>
        <taxon>Gloeophyllales</taxon>
        <taxon>Gloeophyllaceae</taxon>
        <taxon>Gloeophyllum</taxon>
    </lineage>
</organism>
<accession>S7QL48</accession>
<keyword evidence="6" id="KW-1015">Disulfide bond</keyword>
<dbReference type="GO" id="GO:0046872">
    <property type="term" value="F:metal ion binding"/>
    <property type="evidence" value="ECO:0007669"/>
    <property type="project" value="UniProtKB-KW"/>
</dbReference>
<evidence type="ECO:0000256" key="3">
    <source>
        <dbReference type="ARBA" id="ARBA00022723"/>
    </source>
</evidence>
<dbReference type="GO" id="GO:0006308">
    <property type="term" value="P:DNA catabolic process"/>
    <property type="evidence" value="ECO:0007669"/>
    <property type="project" value="InterPro"/>
</dbReference>
<keyword evidence="8" id="KW-0732">Signal</keyword>
<proteinExistence type="inferred from homology"/>
<dbReference type="Pfam" id="PF02265">
    <property type="entry name" value="S1-P1_nuclease"/>
    <property type="match status" value="1"/>
</dbReference>
<gene>
    <name evidence="9" type="ORF">GLOTRDRAFT_108758</name>
</gene>
<keyword evidence="4" id="KW-0255">Endonuclease</keyword>
<reference evidence="9 10" key="1">
    <citation type="journal article" date="2012" name="Science">
        <title>The Paleozoic origin of enzymatic lignin decomposition reconstructed from 31 fungal genomes.</title>
        <authorList>
            <person name="Floudas D."/>
            <person name="Binder M."/>
            <person name="Riley R."/>
            <person name="Barry K."/>
            <person name="Blanchette R.A."/>
            <person name="Henrissat B."/>
            <person name="Martinez A.T."/>
            <person name="Otillar R."/>
            <person name="Spatafora J.W."/>
            <person name="Yadav J.S."/>
            <person name="Aerts A."/>
            <person name="Benoit I."/>
            <person name="Boyd A."/>
            <person name="Carlson A."/>
            <person name="Copeland A."/>
            <person name="Coutinho P.M."/>
            <person name="de Vries R.P."/>
            <person name="Ferreira P."/>
            <person name="Findley K."/>
            <person name="Foster B."/>
            <person name="Gaskell J."/>
            <person name="Glotzer D."/>
            <person name="Gorecki P."/>
            <person name="Heitman J."/>
            <person name="Hesse C."/>
            <person name="Hori C."/>
            <person name="Igarashi K."/>
            <person name="Jurgens J.A."/>
            <person name="Kallen N."/>
            <person name="Kersten P."/>
            <person name="Kohler A."/>
            <person name="Kuees U."/>
            <person name="Kumar T.K.A."/>
            <person name="Kuo A."/>
            <person name="LaButti K."/>
            <person name="Larrondo L.F."/>
            <person name="Lindquist E."/>
            <person name="Ling A."/>
            <person name="Lombard V."/>
            <person name="Lucas S."/>
            <person name="Lundell T."/>
            <person name="Martin R."/>
            <person name="McLaughlin D.J."/>
            <person name="Morgenstern I."/>
            <person name="Morin E."/>
            <person name="Murat C."/>
            <person name="Nagy L.G."/>
            <person name="Nolan M."/>
            <person name="Ohm R.A."/>
            <person name="Patyshakuliyeva A."/>
            <person name="Rokas A."/>
            <person name="Ruiz-Duenas F.J."/>
            <person name="Sabat G."/>
            <person name="Salamov A."/>
            <person name="Samejima M."/>
            <person name="Schmutz J."/>
            <person name="Slot J.C."/>
            <person name="St John F."/>
            <person name="Stenlid J."/>
            <person name="Sun H."/>
            <person name="Sun S."/>
            <person name="Syed K."/>
            <person name="Tsang A."/>
            <person name="Wiebenga A."/>
            <person name="Young D."/>
            <person name="Pisabarro A."/>
            <person name="Eastwood D.C."/>
            <person name="Martin F."/>
            <person name="Cullen D."/>
            <person name="Grigoriev I.V."/>
            <person name="Hibbett D.S."/>
        </authorList>
    </citation>
    <scope>NUCLEOTIDE SEQUENCE [LARGE SCALE GENOMIC DNA]</scope>
    <source>
        <strain evidence="9 10">ATCC 11539</strain>
    </source>
</reference>